<dbReference type="InterPro" id="IPR006059">
    <property type="entry name" value="SBP"/>
</dbReference>
<protein>
    <submittedName>
        <fullName evidence="7">ABC transporter substrate-binding protein</fullName>
    </submittedName>
</protein>
<dbReference type="Pfam" id="PF01547">
    <property type="entry name" value="SBP_bac_1"/>
    <property type="match status" value="1"/>
</dbReference>
<comment type="caution">
    <text evidence="7">The sequence shown here is derived from an EMBL/GenBank/DDBJ whole genome shotgun (WGS) entry which is preliminary data.</text>
</comment>
<dbReference type="Gene3D" id="3.40.190.10">
    <property type="entry name" value="Periplasmic binding protein-like II"/>
    <property type="match status" value="2"/>
</dbReference>
<evidence type="ECO:0000313" key="8">
    <source>
        <dbReference type="Proteomes" id="UP001084197"/>
    </source>
</evidence>
<feature type="chain" id="PRO_5039925961" evidence="6">
    <location>
        <begin position="24"/>
        <end position="445"/>
    </location>
</feature>
<evidence type="ECO:0000256" key="2">
    <source>
        <dbReference type="ARBA" id="ARBA00022729"/>
    </source>
</evidence>
<dbReference type="Proteomes" id="UP001084197">
    <property type="component" value="Unassembled WGS sequence"/>
</dbReference>
<name>A0A9J6RDP0_9BACI</name>
<reference evidence="7" key="1">
    <citation type="submission" date="2022-11" db="EMBL/GenBank/DDBJ databases">
        <title>WGS of Natronobacillus azotifigens 24KS-1, an anaerobic diazotrophic haloalkaliphile from soda-rich habitats.</title>
        <authorList>
            <person name="Sorokin D.Y."/>
            <person name="Merkel A.Y."/>
        </authorList>
    </citation>
    <scope>NUCLEOTIDE SEQUENCE</scope>
    <source>
        <strain evidence="7">24KS-1</strain>
    </source>
</reference>
<keyword evidence="1" id="KW-1003">Cell membrane</keyword>
<proteinExistence type="predicted"/>
<dbReference type="RefSeq" id="WP_268780622.1">
    <property type="nucleotide sequence ID" value="NZ_JAPRAT010000023.1"/>
</dbReference>
<evidence type="ECO:0000313" key="7">
    <source>
        <dbReference type="EMBL" id="MCZ0703858.1"/>
    </source>
</evidence>
<keyword evidence="8" id="KW-1185">Reference proteome</keyword>
<keyword evidence="2 6" id="KW-0732">Signal</keyword>
<dbReference type="PANTHER" id="PTHR43649">
    <property type="entry name" value="ARABINOSE-BINDING PROTEIN-RELATED"/>
    <property type="match status" value="1"/>
</dbReference>
<organism evidence="7 8">
    <name type="scientific">Natronobacillus azotifigens</name>
    <dbReference type="NCBI Taxonomy" id="472978"/>
    <lineage>
        <taxon>Bacteria</taxon>
        <taxon>Bacillati</taxon>
        <taxon>Bacillota</taxon>
        <taxon>Bacilli</taxon>
        <taxon>Bacillales</taxon>
        <taxon>Bacillaceae</taxon>
        <taxon>Natronobacillus</taxon>
    </lineage>
</organism>
<evidence type="ECO:0000256" key="3">
    <source>
        <dbReference type="ARBA" id="ARBA00023136"/>
    </source>
</evidence>
<accession>A0A9J6RDP0</accession>
<evidence type="ECO:0000256" key="6">
    <source>
        <dbReference type="SAM" id="SignalP"/>
    </source>
</evidence>
<dbReference type="AlphaFoldDB" id="A0A9J6RDP0"/>
<evidence type="ECO:0000256" key="5">
    <source>
        <dbReference type="ARBA" id="ARBA00023288"/>
    </source>
</evidence>
<keyword evidence="4" id="KW-0564">Palmitate</keyword>
<dbReference type="SUPFAM" id="SSF53850">
    <property type="entry name" value="Periplasmic binding protein-like II"/>
    <property type="match status" value="1"/>
</dbReference>
<sequence>MKRRVVLALAGLITFVFLMTGCASDVVNESNSSDNGGANAGNTDSNGNASNVEVDIYQFKVEFRDQFEELIRLYMEENENVQFSVQTVGGGNDYAASLKSQMASGNEPVIFNIGGPTELEEYREYLTDLSDTNAASLALDGTLNGVEENGAVYGLPFAQEGYGLIYNKEIFEQVGIDATTLTTFEALEEAFTKIDEKKDELGLDAVLALPASELWVLGNHLANHYIAPEFDNNILTAFEADSISFKYSDQMKRMLDIQNKYSVQPVLSLDYSMQVEQLFSTGKVAVIQQGNWIYPTVQQMDENFASNGIGMIPMPFEGEFEDHLPVGVPQYWVVNQNSSDEQIQAAKDFLDWMYTSDTGKDFVLDEFKFIPAYDGYDADRIADPLSQDVYKYSVAGQTIGWTFTATPVGWNEDVLGTEFQKYLSDHTSWDEVLEAAKENWENSRQ</sequence>
<dbReference type="EMBL" id="JAPRAT010000023">
    <property type="protein sequence ID" value="MCZ0703858.1"/>
    <property type="molecule type" value="Genomic_DNA"/>
</dbReference>
<keyword evidence="3" id="KW-0472">Membrane</keyword>
<keyword evidence="5" id="KW-0449">Lipoprotein</keyword>
<evidence type="ECO:0000256" key="4">
    <source>
        <dbReference type="ARBA" id="ARBA00023139"/>
    </source>
</evidence>
<gene>
    <name evidence="7" type="ORF">OWO01_11610</name>
</gene>
<dbReference type="PROSITE" id="PS51257">
    <property type="entry name" value="PROKAR_LIPOPROTEIN"/>
    <property type="match status" value="1"/>
</dbReference>
<evidence type="ECO:0000256" key="1">
    <source>
        <dbReference type="ARBA" id="ARBA00022475"/>
    </source>
</evidence>
<feature type="signal peptide" evidence="6">
    <location>
        <begin position="1"/>
        <end position="23"/>
    </location>
</feature>
<dbReference type="PANTHER" id="PTHR43649:SF33">
    <property type="entry name" value="POLYGALACTURONAN_RHAMNOGALACTURONAN-BINDING PROTEIN YTCQ"/>
    <property type="match status" value="1"/>
</dbReference>
<dbReference type="InterPro" id="IPR050490">
    <property type="entry name" value="Bact_solute-bd_prot1"/>
</dbReference>